<dbReference type="PANTHER" id="PTHR24148:SF64">
    <property type="entry name" value="HETEROKARYON INCOMPATIBILITY DOMAIN-CONTAINING PROTEIN"/>
    <property type="match status" value="1"/>
</dbReference>
<feature type="domain" description="Heterokaryon incompatibility" evidence="1">
    <location>
        <begin position="83"/>
        <end position="283"/>
    </location>
</feature>
<dbReference type="STRING" id="100816.A0A175W627"/>
<protein>
    <submittedName>
        <fullName evidence="2">Heterokaryon incompatibility protein 6, OR allele</fullName>
    </submittedName>
</protein>
<evidence type="ECO:0000313" key="3">
    <source>
        <dbReference type="Proteomes" id="UP000078237"/>
    </source>
</evidence>
<keyword evidence="3" id="KW-1185">Reference proteome</keyword>
<dbReference type="Pfam" id="PF06985">
    <property type="entry name" value="HET"/>
    <property type="match status" value="1"/>
</dbReference>
<dbReference type="AlphaFoldDB" id="A0A175W627"/>
<dbReference type="InterPro" id="IPR010730">
    <property type="entry name" value="HET"/>
</dbReference>
<sequence>MSTAEPETLQNPQGLSTELESGTAEWAFPEIQLSSDPAPDAVYGALPDSSWFRLLIVQPSKKMWAPLRCQLRVFKRRDAHGKYEALSYAWREGEQSSEFFWKPATEKDGKWRPQQIVCNGHKVSIKGNLGCALIHIRHSSRPRAIWVDALCINQADPMEIAAQIQTMPDIYGHARRTIVWLGMSHPSKRSVVSNTLSLPHPEAAVASVCHLVKHWDPSQPVRYFTTDPKTRFAEAKEPDLGCGFARNLSHYFRSPRNGWETDLLPLKEFFGATWFTRKWVIQEVALSRSVDVLFHNCRVSWRWVGLAAAIIRMQYDNALREHRMYNVYNAYLMFRLSGKHGLDPARMTFVELLRLTAAFETSEPRDVFYSLLGLETTDHHPERGPLIQPDHQASYEDICISLARTILGRAGQCGSNPLAILMDAGIAEDPKRKVPSWVPTWQPGKPGLLSPWSLDDCFTASKGLDVHVDTSSPLHLTVQGIHVSNVQWVSPYVMASEDDIALTIDWLRTFSFTDPITSSHLKVYSRTLCAGRDVHGRREKNRKAMMLPFIAFAIYGVLPNTELFRWINTGYRSLPKAQKYSLCLDESSESENGWSGEVRWSAEWKEGRMRFGHAASLAGRGAGLFLRRTDTLVWGPARPSPVIWSAGSAMPFVLGSGSGGCTTLVGPCYVDDIMDGEAVAAAQAGTAHTGPLWSNKLRLAAQSSKASPLVIQRVTLE</sequence>
<accession>A0A175W627</accession>
<reference evidence="2 3" key="1">
    <citation type="journal article" date="2016" name="Genome Announc.">
        <title>Genome Sequence of Madurella mycetomatis mm55, Isolated from a Human Mycetoma Case in Sudan.</title>
        <authorList>
            <person name="Smit S."/>
            <person name="Derks M.F."/>
            <person name="Bervoets S."/>
            <person name="Fahal A."/>
            <person name="van Leeuwen W."/>
            <person name="van Belkum A."/>
            <person name="van de Sande W.W."/>
        </authorList>
    </citation>
    <scope>NUCLEOTIDE SEQUENCE [LARGE SCALE GENOMIC DNA]</scope>
    <source>
        <strain evidence="3">mm55</strain>
    </source>
</reference>
<dbReference type="VEuPathDB" id="FungiDB:MMYC01_204296"/>
<organism evidence="2 3">
    <name type="scientific">Madurella mycetomatis</name>
    <dbReference type="NCBI Taxonomy" id="100816"/>
    <lineage>
        <taxon>Eukaryota</taxon>
        <taxon>Fungi</taxon>
        <taxon>Dikarya</taxon>
        <taxon>Ascomycota</taxon>
        <taxon>Pezizomycotina</taxon>
        <taxon>Sordariomycetes</taxon>
        <taxon>Sordariomycetidae</taxon>
        <taxon>Sordariales</taxon>
        <taxon>Sordariales incertae sedis</taxon>
        <taxon>Madurella</taxon>
    </lineage>
</organism>
<comment type="caution">
    <text evidence="2">The sequence shown here is derived from an EMBL/GenBank/DDBJ whole genome shotgun (WGS) entry which is preliminary data.</text>
</comment>
<gene>
    <name evidence="2" type="ORF">MMYC01_204296</name>
</gene>
<dbReference type="EMBL" id="LCTW02000100">
    <property type="protein sequence ID" value="KXX79002.1"/>
    <property type="molecule type" value="Genomic_DNA"/>
</dbReference>
<dbReference type="Proteomes" id="UP000078237">
    <property type="component" value="Unassembled WGS sequence"/>
</dbReference>
<evidence type="ECO:0000259" key="1">
    <source>
        <dbReference type="Pfam" id="PF06985"/>
    </source>
</evidence>
<dbReference type="InterPro" id="IPR052895">
    <property type="entry name" value="HetReg/Transcr_Mod"/>
</dbReference>
<name>A0A175W627_9PEZI</name>
<dbReference type="PANTHER" id="PTHR24148">
    <property type="entry name" value="ANKYRIN REPEAT DOMAIN-CONTAINING PROTEIN 39 HOMOLOG-RELATED"/>
    <property type="match status" value="1"/>
</dbReference>
<dbReference type="OrthoDB" id="2288928at2759"/>
<proteinExistence type="predicted"/>
<evidence type="ECO:0000313" key="2">
    <source>
        <dbReference type="EMBL" id="KXX79002.1"/>
    </source>
</evidence>